<evidence type="ECO:0000313" key="4">
    <source>
        <dbReference type="Proteomes" id="UP000824321"/>
    </source>
</evidence>
<feature type="domain" description="DUF4328" evidence="2">
    <location>
        <begin position="104"/>
        <end position="209"/>
    </location>
</feature>
<keyword evidence="1" id="KW-1133">Transmembrane helix</keyword>
<dbReference type="EMBL" id="CP081294">
    <property type="protein sequence ID" value="QZD94938.1"/>
    <property type="molecule type" value="Genomic_DNA"/>
</dbReference>
<dbReference type="Proteomes" id="UP000824321">
    <property type="component" value="Chromosome"/>
</dbReference>
<feature type="transmembrane region" description="Helical" evidence="1">
    <location>
        <begin position="184"/>
        <end position="205"/>
    </location>
</feature>
<feature type="transmembrane region" description="Helical" evidence="1">
    <location>
        <begin position="100"/>
        <end position="122"/>
    </location>
</feature>
<keyword evidence="4" id="KW-1185">Reference proteome</keyword>
<gene>
    <name evidence="3" type="ORF">K3136_12785</name>
</gene>
<dbReference type="Pfam" id="PF14219">
    <property type="entry name" value="DUF4328"/>
    <property type="match status" value="1"/>
</dbReference>
<reference evidence="3 4" key="1">
    <citation type="submission" date="2021-08" db="EMBL/GenBank/DDBJ databases">
        <title>Comparative Genomics Analysis of the Genus Qipengyuania Reveals Extensive Genetic Diversity and Metabolic Versatility, Including the Description of Fifteen Novel Species.</title>
        <authorList>
            <person name="Liu Y."/>
        </authorList>
    </citation>
    <scope>NUCLEOTIDE SEQUENCE [LARGE SCALE GENOMIC DNA]</scope>
    <source>
        <strain evidence="3 4">1NDH1</strain>
    </source>
</reference>
<keyword evidence="1" id="KW-0812">Transmembrane</keyword>
<feature type="transmembrane region" description="Helical" evidence="1">
    <location>
        <begin position="15"/>
        <end position="39"/>
    </location>
</feature>
<dbReference type="RefSeq" id="WP_221430681.1">
    <property type="nucleotide sequence ID" value="NZ_CP081294.1"/>
</dbReference>
<organism evidence="3 4">
    <name type="scientific">Qipengyuania gelatinilytica</name>
    <dbReference type="NCBI Taxonomy" id="2867231"/>
    <lineage>
        <taxon>Bacteria</taxon>
        <taxon>Pseudomonadati</taxon>
        <taxon>Pseudomonadota</taxon>
        <taxon>Alphaproteobacteria</taxon>
        <taxon>Sphingomonadales</taxon>
        <taxon>Erythrobacteraceae</taxon>
        <taxon>Qipengyuania</taxon>
    </lineage>
</organism>
<sequence length="277" mass="30941">MDLDKNLRMLRKTSFVVTILSFVVIIAGLVQLGLGGIAVKQEYERIAEVEAMIGQPSNYYGYQRQYRELQARYNRSSSAFFLEGRFLPSDESLEPDAPGVITFFVLLASTLAFLIAAMLWVWRAHANLRDVGIKAKYGPGRAIASYLIPLANLMLPFEAMRELYNRSEGEGDDFAHSTVENVTAWWTSVIVGLLILSAMIVKFALDAATNLIIMTPIWMEFVILSFAIVLLLGSAYLFANLTRKITQAQMEILPQIEPRVIEAEAPSRPTVNIIGQS</sequence>
<protein>
    <submittedName>
        <fullName evidence="3">DUF4328 domain-containing protein</fullName>
    </submittedName>
</protein>
<feature type="transmembrane region" description="Helical" evidence="1">
    <location>
        <begin position="217"/>
        <end position="239"/>
    </location>
</feature>
<proteinExistence type="predicted"/>
<evidence type="ECO:0000256" key="1">
    <source>
        <dbReference type="SAM" id="Phobius"/>
    </source>
</evidence>
<evidence type="ECO:0000313" key="3">
    <source>
        <dbReference type="EMBL" id="QZD94938.1"/>
    </source>
</evidence>
<dbReference type="InterPro" id="IPR025565">
    <property type="entry name" value="DUF4328"/>
</dbReference>
<keyword evidence="1" id="KW-0472">Membrane</keyword>
<accession>A0ABX9A6Q2</accession>
<evidence type="ECO:0000259" key="2">
    <source>
        <dbReference type="Pfam" id="PF14219"/>
    </source>
</evidence>
<name>A0ABX9A6Q2_9SPHN</name>